<feature type="transmembrane region" description="Helical" evidence="19">
    <location>
        <begin position="129"/>
        <end position="147"/>
    </location>
</feature>
<dbReference type="Proteomes" id="UP000279259">
    <property type="component" value="Unassembled WGS sequence"/>
</dbReference>
<dbReference type="PANTHER" id="PTHR21257:SF31">
    <property type="entry name" value="DELTA(24(24(1)))-STEROL REDUCTASE ERG4"/>
    <property type="match status" value="1"/>
</dbReference>
<dbReference type="EMBL" id="RSCD01000002">
    <property type="protein sequence ID" value="RSH94615.1"/>
    <property type="molecule type" value="Genomic_DNA"/>
</dbReference>
<evidence type="ECO:0000313" key="20">
    <source>
        <dbReference type="EMBL" id="RSH94615.1"/>
    </source>
</evidence>
<evidence type="ECO:0000256" key="18">
    <source>
        <dbReference type="SAM" id="MobiDB-lite"/>
    </source>
</evidence>
<name>A0A427YUD4_9TREE</name>
<sequence>MATVDGPAGNLRKRKSNTTLNGTPGKASNGSNGSNASGASNGQSWITEHGREVDRKLDEHHEYEFGGPIGAGAMMVGFPLLMYYLWACLWYYDGKLVHPTSIDDIKPFLHRMGQHVYDGAFPTAFAFKTYLGLTAVQLVFAATLPGLKQHGLPVPSLNYKPLMYHCNALASWYTTLIVAFGLHVTGIFRLPWIVEHVGELMSVAFITSFTVTFLIDFLARTFHYGGKPLRMSGNWIYDDFMGVSLNPRLGPVDLKMFAEVRVPWVLLFLISLSGAVKQYEDLGRVTYNMFHMVLATGLYINACAKAEQFIPQTWDMFHEKFGWMLIFWNMAGVPFSYCYPVVYMVRANPSTYEFPIWGSAAMLVTILTAYWIFDEAMAQKSIFKIKQHEEFKPRGSFPTFPNSDIKNPTFIQTKHGNKLLTSGWWKYARKINYTADWTMAFTWGLSAGLNTPITMFYPIFFLAVLTHRCERDFAKCARKYGDDWVKYCQVVKYKFIPGVY</sequence>
<dbReference type="GO" id="GO:0005789">
    <property type="term" value="C:endoplasmic reticulum membrane"/>
    <property type="evidence" value="ECO:0007669"/>
    <property type="project" value="UniProtKB-SubCell"/>
</dbReference>
<keyword evidence="4 19" id="KW-0812">Transmembrane</keyword>
<feature type="compositionally biased region" description="Low complexity" evidence="18">
    <location>
        <begin position="27"/>
        <end position="42"/>
    </location>
</feature>
<evidence type="ECO:0000256" key="5">
    <source>
        <dbReference type="ARBA" id="ARBA00022824"/>
    </source>
</evidence>
<evidence type="ECO:0000256" key="2">
    <source>
        <dbReference type="ARBA" id="ARBA00005402"/>
    </source>
</evidence>
<gene>
    <name evidence="20" type="primary">ERG4</name>
    <name evidence="20" type="ORF">EHS25_004419</name>
</gene>
<protein>
    <recommendedName>
        <fullName evidence="16">Delta(24(24(1)))-sterol reductase</fullName>
        <ecNumber evidence="16">1.3.1.71</ecNumber>
    </recommendedName>
</protein>
<dbReference type="PROSITE" id="PS01018">
    <property type="entry name" value="STEROL_REDUCT_2"/>
    <property type="match status" value="1"/>
</dbReference>
<dbReference type="FunFam" id="1.20.120.1630:FF:000003">
    <property type="entry name" value="C-24(28) sterol reductase"/>
    <property type="match status" value="1"/>
</dbReference>
<evidence type="ECO:0000256" key="3">
    <source>
        <dbReference type="ARBA" id="ARBA00022516"/>
    </source>
</evidence>
<keyword evidence="14" id="KW-0753">Steroid metabolism</keyword>
<evidence type="ECO:0000256" key="14">
    <source>
        <dbReference type="ARBA" id="ARBA00023221"/>
    </source>
</evidence>
<dbReference type="GO" id="GO:0006696">
    <property type="term" value="P:ergosterol biosynthetic process"/>
    <property type="evidence" value="ECO:0007669"/>
    <property type="project" value="TreeGrafter"/>
</dbReference>
<evidence type="ECO:0000256" key="9">
    <source>
        <dbReference type="ARBA" id="ARBA00023002"/>
    </source>
</evidence>
<reference evidence="20 21" key="1">
    <citation type="submission" date="2018-11" db="EMBL/GenBank/DDBJ databases">
        <title>Genome sequence of Saitozyma podzolica DSM 27192.</title>
        <authorList>
            <person name="Aliyu H."/>
            <person name="Gorte O."/>
            <person name="Ochsenreither K."/>
        </authorList>
    </citation>
    <scope>NUCLEOTIDE SEQUENCE [LARGE SCALE GENOMIC DNA]</scope>
    <source>
        <strain evidence="20 21">DSM 27192</strain>
    </source>
</reference>
<feature type="transmembrane region" description="Helical" evidence="19">
    <location>
        <begin position="200"/>
        <end position="222"/>
    </location>
</feature>
<keyword evidence="13" id="KW-1207">Sterol metabolism</keyword>
<feature type="transmembrane region" description="Helical" evidence="19">
    <location>
        <begin position="262"/>
        <end position="279"/>
    </location>
</feature>
<dbReference type="AlphaFoldDB" id="A0A427YUD4"/>
<keyword evidence="6" id="KW-0521">NADP</keyword>
<feature type="transmembrane region" description="Helical" evidence="19">
    <location>
        <begin position="65"/>
        <end position="86"/>
    </location>
</feature>
<evidence type="ECO:0000256" key="1">
    <source>
        <dbReference type="ARBA" id="ARBA00004477"/>
    </source>
</evidence>
<comment type="caution">
    <text evidence="20">The sequence shown here is derived from an EMBL/GenBank/DDBJ whole genome shotgun (WGS) entry which is preliminary data.</text>
</comment>
<evidence type="ECO:0000256" key="12">
    <source>
        <dbReference type="ARBA" id="ARBA00023136"/>
    </source>
</evidence>
<feature type="region of interest" description="Disordered" evidence="18">
    <location>
        <begin position="1"/>
        <end position="43"/>
    </location>
</feature>
<proteinExistence type="inferred from homology"/>
<feature type="transmembrane region" description="Helical" evidence="19">
    <location>
        <begin position="168"/>
        <end position="188"/>
    </location>
</feature>
<evidence type="ECO:0000256" key="11">
    <source>
        <dbReference type="ARBA" id="ARBA00023098"/>
    </source>
</evidence>
<dbReference type="Pfam" id="PF01222">
    <property type="entry name" value="ERG4_ERG24"/>
    <property type="match status" value="1"/>
</dbReference>
<dbReference type="GO" id="GO:0000246">
    <property type="term" value="F:Delta24(24-1) sterol reductase activity"/>
    <property type="evidence" value="ECO:0007669"/>
    <property type="project" value="UniProtKB-EC"/>
</dbReference>
<evidence type="ECO:0000256" key="4">
    <source>
        <dbReference type="ARBA" id="ARBA00022692"/>
    </source>
</evidence>
<evidence type="ECO:0000256" key="16">
    <source>
        <dbReference type="ARBA" id="ARBA00038892"/>
    </source>
</evidence>
<evidence type="ECO:0000256" key="13">
    <source>
        <dbReference type="ARBA" id="ARBA00023166"/>
    </source>
</evidence>
<organism evidence="20 21">
    <name type="scientific">Saitozyma podzolica</name>
    <dbReference type="NCBI Taxonomy" id="1890683"/>
    <lineage>
        <taxon>Eukaryota</taxon>
        <taxon>Fungi</taxon>
        <taxon>Dikarya</taxon>
        <taxon>Basidiomycota</taxon>
        <taxon>Agaricomycotina</taxon>
        <taxon>Tremellomycetes</taxon>
        <taxon>Tremellales</taxon>
        <taxon>Trimorphomycetaceae</taxon>
        <taxon>Saitozyma</taxon>
    </lineage>
</organism>
<evidence type="ECO:0000256" key="17">
    <source>
        <dbReference type="ARBA" id="ARBA00048918"/>
    </source>
</evidence>
<accession>A0A427YUD4</accession>
<evidence type="ECO:0000256" key="7">
    <source>
        <dbReference type="ARBA" id="ARBA00022955"/>
    </source>
</evidence>
<dbReference type="EC" id="1.3.1.71" evidence="16"/>
<keyword evidence="11" id="KW-0443">Lipid metabolism</keyword>
<evidence type="ECO:0000313" key="21">
    <source>
        <dbReference type="Proteomes" id="UP000279259"/>
    </source>
</evidence>
<keyword evidence="10" id="KW-0756">Sterol biosynthesis</keyword>
<comment type="catalytic activity">
    <reaction evidence="17">
        <text>ergosterol + NADP(+) = ergosta-5,7,22,24(28)-tetraen-3beta-ol + NADPH + H(+)</text>
        <dbReference type="Rhea" id="RHEA:18501"/>
        <dbReference type="ChEBI" id="CHEBI:15378"/>
        <dbReference type="ChEBI" id="CHEBI:16933"/>
        <dbReference type="ChEBI" id="CHEBI:18249"/>
        <dbReference type="ChEBI" id="CHEBI:57783"/>
        <dbReference type="ChEBI" id="CHEBI:58349"/>
        <dbReference type="EC" id="1.3.1.71"/>
    </reaction>
    <physiologicalReaction direction="right-to-left" evidence="17">
        <dbReference type="Rhea" id="RHEA:18503"/>
    </physiologicalReaction>
</comment>
<feature type="transmembrane region" description="Helical" evidence="19">
    <location>
        <begin position="285"/>
        <end position="302"/>
    </location>
</feature>
<evidence type="ECO:0000256" key="15">
    <source>
        <dbReference type="ARBA" id="ARBA00029435"/>
    </source>
</evidence>
<comment type="pathway">
    <text evidence="15">Steroid metabolism; ergosterol biosynthesis.</text>
</comment>
<dbReference type="InterPro" id="IPR001171">
    <property type="entry name" value="ERG24_DHCR-like"/>
</dbReference>
<keyword evidence="3" id="KW-0444">Lipid biosynthesis</keyword>
<keyword evidence="8 19" id="KW-1133">Transmembrane helix</keyword>
<comment type="similarity">
    <text evidence="2">Belongs to the ERG4/ERG24 family.</text>
</comment>
<keyword evidence="9" id="KW-0560">Oxidoreductase</keyword>
<keyword evidence="12 19" id="KW-0472">Membrane</keyword>
<keyword evidence="5" id="KW-0256">Endoplasmic reticulum</keyword>
<evidence type="ECO:0000256" key="6">
    <source>
        <dbReference type="ARBA" id="ARBA00022857"/>
    </source>
</evidence>
<dbReference type="Gene3D" id="1.20.120.1630">
    <property type="match status" value="1"/>
</dbReference>
<dbReference type="InterPro" id="IPR018083">
    <property type="entry name" value="Sterol_reductase_CS"/>
</dbReference>
<keyword evidence="7" id="KW-0752">Steroid biosynthesis</keyword>
<feature type="transmembrane region" description="Helical" evidence="19">
    <location>
        <begin position="354"/>
        <end position="373"/>
    </location>
</feature>
<dbReference type="OrthoDB" id="5326588at2759"/>
<keyword evidence="21" id="KW-1185">Reference proteome</keyword>
<feature type="transmembrane region" description="Helical" evidence="19">
    <location>
        <begin position="323"/>
        <end position="342"/>
    </location>
</feature>
<dbReference type="PANTHER" id="PTHR21257">
    <property type="entry name" value="DELTA(14)-STEROL REDUCTASE"/>
    <property type="match status" value="1"/>
</dbReference>
<evidence type="ECO:0000256" key="10">
    <source>
        <dbReference type="ARBA" id="ARBA00023011"/>
    </source>
</evidence>
<dbReference type="PROSITE" id="PS01017">
    <property type="entry name" value="STEROL_REDUCT_1"/>
    <property type="match status" value="1"/>
</dbReference>
<comment type="subcellular location">
    <subcellularLocation>
        <location evidence="1">Endoplasmic reticulum membrane</location>
        <topology evidence="1">Multi-pass membrane protein</topology>
    </subcellularLocation>
</comment>
<dbReference type="STRING" id="1890683.A0A427YUD4"/>
<evidence type="ECO:0000256" key="19">
    <source>
        <dbReference type="SAM" id="Phobius"/>
    </source>
</evidence>
<evidence type="ECO:0000256" key="8">
    <source>
        <dbReference type="ARBA" id="ARBA00022989"/>
    </source>
</evidence>